<organism evidence="1 2">
    <name type="scientific">Paramecium octaurelia</name>
    <dbReference type="NCBI Taxonomy" id="43137"/>
    <lineage>
        <taxon>Eukaryota</taxon>
        <taxon>Sar</taxon>
        <taxon>Alveolata</taxon>
        <taxon>Ciliophora</taxon>
        <taxon>Intramacronucleata</taxon>
        <taxon>Oligohymenophorea</taxon>
        <taxon>Peniculida</taxon>
        <taxon>Parameciidae</taxon>
        <taxon>Paramecium</taxon>
    </lineage>
</organism>
<reference evidence="1" key="1">
    <citation type="submission" date="2021-01" db="EMBL/GenBank/DDBJ databases">
        <authorList>
            <consortium name="Genoscope - CEA"/>
            <person name="William W."/>
        </authorList>
    </citation>
    <scope>NUCLEOTIDE SEQUENCE</scope>
</reference>
<evidence type="ECO:0000313" key="1">
    <source>
        <dbReference type="EMBL" id="CAD8203414.1"/>
    </source>
</evidence>
<dbReference type="AlphaFoldDB" id="A0A8S1XSN7"/>
<proteinExistence type="predicted"/>
<dbReference type="EMBL" id="CAJJDP010000129">
    <property type="protein sequence ID" value="CAD8203414.1"/>
    <property type="molecule type" value="Genomic_DNA"/>
</dbReference>
<protein>
    <submittedName>
        <fullName evidence="1">Uncharacterized protein</fullName>
    </submittedName>
</protein>
<keyword evidence="2" id="KW-1185">Reference proteome</keyword>
<accession>A0A8S1XSN7</accession>
<comment type="caution">
    <text evidence="1">The sequence shown here is derived from an EMBL/GenBank/DDBJ whole genome shotgun (WGS) entry which is preliminary data.</text>
</comment>
<dbReference type="Proteomes" id="UP000683925">
    <property type="component" value="Unassembled WGS sequence"/>
</dbReference>
<name>A0A8S1XSN7_PAROT</name>
<sequence>MFFQKQIIYFSNIITGLLALCVCKFLKQQRKQLQAEINKLSLMLSSRFFQYYIVQIKLKKFLQLLYIINLTNSFSLSLLLQQRITISLSKQISTLNTADELKQQQIVKLQITNTFNIAEQEKVTETKMVRNIGYPFKIWPIWYMRLYNLQS</sequence>
<gene>
    <name evidence="1" type="ORF">POCTA_138.1.T1290205</name>
</gene>
<evidence type="ECO:0000313" key="2">
    <source>
        <dbReference type="Proteomes" id="UP000683925"/>
    </source>
</evidence>